<dbReference type="Proteomes" id="UP000784294">
    <property type="component" value="Unassembled WGS sequence"/>
</dbReference>
<dbReference type="SUPFAM" id="SSF48403">
    <property type="entry name" value="Ankyrin repeat"/>
    <property type="match status" value="1"/>
</dbReference>
<dbReference type="EMBL" id="CAAALY010058104">
    <property type="protein sequence ID" value="VEL22729.1"/>
    <property type="molecule type" value="Genomic_DNA"/>
</dbReference>
<dbReference type="OrthoDB" id="9995210at2759"/>
<name>A0A448WXL1_9PLAT</name>
<evidence type="ECO:0000313" key="2">
    <source>
        <dbReference type="Proteomes" id="UP000784294"/>
    </source>
</evidence>
<dbReference type="AlphaFoldDB" id="A0A448WXL1"/>
<dbReference type="Gene3D" id="1.25.40.20">
    <property type="entry name" value="Ankyrin repeat-containing domain"/>
    <property type="match status" value="1"/>
</dbReference>
<keyword evidence="2" id="KW-1185">Reference proteome</keyword>
<accession>A0A448WXL1</accession>
<dbReference type="InterPro" id="IPR002110">
    <property type="entry name" value="Ankyrin_rpt"/>
</dbReference>
<protein>
    <submittedName>
        <fullName evidence="1">Uncharacterized protein</fullName>
    </submittedName>
</protein>
<dbReference type="Pfam" id="PF13857">
    <property type="entry name" value="Ank_5"/>
    <property type="match status" value="1"/>
</dbReference>
<organism evidence="1 2">
    <name type="scientific">Protopolystoma xenopodis</name>
    <dbReference type="NCBI Taxonomy" id="117903"/>
    <lineage>
        <taxon>Eukaryota</taxon>
        <taxon>Metazoa</taxon>
        <taxon>Spiralia</taxon>
        <taxon>Lophotrochozoa</taxon>
        <taxon>Platyhelminthes</taxon>
        <taxon>Monogenea</taxon>
        <taxon>Polyopisthocotylea</taxon>
        <taxon>Polystomatidea</taxon>
        <taxon>Polystomatidae</taxon>
        <taxon>Protopolystoma</taxon>
    </lineage>
</organism>
<dbReference type="InterPro" id="IPR036770">
    <property type="entry name" value="Ankyrin_rpt-contain_sf"/>
</dbReference>
<gene>
    <name evidence="1" type="ORF">PXEA_LOCUS16169</name>
</gene>
<proteinExistence type="predicted"/>
<reference evidence="1" key="1">
    <citation type="submission" date="2018-11" db="EMBL/GenBank/DDBJ databases">
        <authorList>
            <consortium name="Pathogen Informatics"/>
        </authorList>
    </citation>
    <scope>NUCLEOTIDE SEQUENCE</scope>
</reference>
<sequence>MLALLDISGMNALFYAVDGEYANVVRVLCKADCNVNQQDNDNGWTPLIRLGENELTVQISLPL</sequence>
<evidence type="ECO:0000313" key="1">
    <source>
        <dbReference type="EMBL" id="VEL22729.1"/>
    </source>
</evidence>
<comment type="caution">
    <text evidence="1">The sequence shown here is derived from an EMBL/GenBank/DDBJ whole genome shotgun (WGS) entry which is preliminary data.</text>
</comment>